<sequence>MASQSFEVEDEVDDDFISVSSDVEISGLGLSLDRPLRDVDMGLLEANSQLYTALHNAGSGQSGQDEEDWYSAEGIDDEGDDEDISSSPPLPL</sequence>
<gene>
    <name evidence="2" type="ORF">M406DRAFT_354687</name>
</gene>
<evidence type="ECO:0000256" key="1">
    <source>
        <dbReference type="SAM" id="MobiDB-lite"/>
    </source>
</evidence>
<evidence type="ECO:0000313" key="3">
    <source>
        <dbReference type="Proteomes" id="UP000803844"/>
    </source>
</evidence>
<dbReference type="GeneID" id="63840103"/>
<protein>
    <submittedName>
        <fullName evidence="2">Uncharacterized protein</fullName>
    </submittedName>
</protein>
<keyword evidence="3" id="KW-1185">Reference proteome</keyword>
<dbReference type="EMBL" id="MU032344">
    <property type="protein sequence ID" value="KAF3771076.1"/>
    <property type="molecule type" value="Genomic_DNA"/>
</dbReference>
<proteinExistence type="predicted"/>
<comment type="caution">
    <text evidence="2">The sequence shown here is derived from an EMBL/GenBank/DDBJ whole genome shotgun (WGS) entry which is preliminary data.</text>
</comment>
<organism evidence="2 3">
    <name type="scientific">Cryphonectria parasitica (strain ATCC 38755 / EP155)</name>
    <dbReference type="NCBI Taxonomy" id="660469"/>
    <lineage>
        <taxon>Eukaryota</taxon>
        <taxon>Fungi</taxon>
        <taxon>Dikarya</taxon>
        <taxon>Ascomycota</taxon>
        <taxon>Pezizomycotina</taxon>
        <taxon>Sordariomycetes</taxon>
        <taxon>Sordariomycetidae</taxon>
        <taxon>Diaporthales</taxon>
        <taxon>Cryphonectriaceae</taxon>
        <taxon>Cryphonectria-Endothia species complex</taxon>
        <taxon>Cryphonectria</taxon>
    </lineage>
</organism>
<feature type="region of interest" description="Disordered" evidence="1">
    <location>
        <begin position="55"/>
        <end position="92"/>
    </location>
</feature>
<dbReference type="RefSeq" id="XP_040782037.1">
    <property type="nucleotide sequence ID" value="XM_040922974.1"/>
</dbReference>
<dbReference type="AlphaFoldDB" id="A0A9P4YCY2"/>
<feature type="compositionally biased region" description="Acidic residues" evidence="1">
    <location>
        <begin position="64"/>
        <end position="84"/>
    </location>
</feature>
<name>A0A9P4YCY2_CRYP1</name>
<dbReference type="Proteomes" id="UP000803844">
    <property type="component" value="Unassembled WGS sequence"/>
</dbReference>
<reference evidence="2" key="1">
    <citation type="journal article" date="2020" name="Phytopathology">
        <title>Genome sequence of the chestnut blight fungus Cryphonectria parasitica EP155: A fundamental resource for an archetypical invasive plant pathogen.</title>
        <authorList>
            <person name="Crouch J.A."/>
            <person name="Dawe A."/>
            <person name="Aerts A."/>
            <person name="Barry K."/>
            <person name="Churchill A.C.L."/>
            <person name="Grimwood J."/>
            <person name="Hillman B."/>
            <person name="Milgroom M.G."/>
            <person name="Pangilinan J."/>
            <person name="Smith M."/>
            <person name="Salamov A."/>
            <person name="Schmutz J."/>
            <person name="Yadav J."/>
            <person name="Grigoriev I.V."/>
            <person name="Nuss D."/>
        </authorList>
    </citation>
    <scope>NUCLEOTIDE SEQUENCE</scope>
    <source>
        <strain evidence="2">EP155</strain>
    </source>
</reference>
<evidence type="ECO:0000313" key="2">
    <source>
        <dbReference type="EMBL" id="KAF3771076.1"/>
    </source>
</evidence>
<accession>A0A9P4YCY2</accession>